<dbReference type="Proteomes" id="UP000439903">
    <property type="component" value="Unassembled WGS sequence"/>
</dbReference>
<dbReference type="AlphaFoldDB" id="A0A8H4AZL5"/>
<name>A0A8H4AZL5_GIGMA</name>
<accession>A0A8H4AZL5</accession>
<comment type="caution">
    <text evidence="1">The sequence shown here is derived from an EMBL/GenBank/DDBJ whole genome shotgun (WGS) entry which is preliminary data.</text>
</comment>
<evidence type="ECO:0000313" key="2">
    <source>
        <dbReference type="Proteomes" id="UP000439903"/>
    </source>
</evidence>
<dbReference type="OrthoDB" id="2365584at2759"/>
<keyword evidence="2" id="KW-1185">Reference proteome</keyword>
<protein>
    <submittedName>
        <fullName evidence="1">Uncharacterized protein</fullName>
    </submittedName>
</protein>
<gene>
    <name evidence="1" type="ORF">F8M41_026487</name>
</gene>
<organism evidence="1 2">
    <name type="scientific">Gigaspora margarita</name>
    <dbReference type="NCBI Taxonomy" id="4874"/>
    <lineage>
        <taxon>Eukaryota</taxon>
        <taxon>Fungi</taxon>
        <taxon>Fungi incertae sedis</taxon>
        <taxon>Mucoromycota</taxon>
        <taxon>Glomeromycotina</taxon>
        <taxon>Glomeromycetes</taxon>
        <taxon>Diversisporales</taxon>
        <taxon>Gigasporaceae</taxon>
        <taxon>Gigaspora</taxon>
    </lineage>
</organism>
<dbReference type="EMBL" id="WTPW01000100">
    <property type="protein sequence ID" value="KAF0548108.1"/>
    <property type="molecule type" value="Genomic_DNA"/>
</dbReference>
<sequence>MMRIPLNDISSDEESRLSANSFFEGDDFFEENNSINDSFNTDKEVNFFERTNSLNENFIVNENTDEADSIFEEDRFSVNSEASRSLQLRNISSPTCEEGIAIVYHIDGWESVDSAFTDVQTCQGIKLCELNSELREMQHKSVDHDSDLQLKINNEVLPSQYIWLHIKQNATLKKMAYNVPEHLNFWMDHIMANLMNQSTNALRFYIIVRKKLIAISY</sequence>
<evidence type="ECO:0000313" key="1">
    <source>
        <dbReference type="EMBL" id="KAF0548108.1"/>
    </source>
</evidence>
<proteinExistence type="predicted"/>
<reference evidence="1 2" key="1">
    <citation type="journal article" date="2019" name="Environ. Microbiol.">
        <title>At the nexus of three kingdoms: the genome of the mycorrhizal fungus Gigaspora margarita provides insights into plant, endobacterial and fungal interactions.</title>
        <authorList>
            <person name="Venice F."/>
            <person name="Ghignone S."/>
            <person name="Salvioli di Fossalunga A."/>
            <person name="Amselem J."/>
            <person name="Novero M."/>
            <person name="Xianan X."/>
            <person name="Sedzielewska Toro K."/>
            <person name="Morin E."/>
            <person name="Lipzen A."/>
            <person name="Grigoriev I.V."/>
            <person name="Henrissat B."/>
            <person name="Martin F.M."/>
            <person name="Bonfante P."/>
        </authorList>
    </citation>
    <scope>NUCLEOTIDE SEQUENCE [LARGE SCALE GENOMIC DNA]</scope>
    <source>
        <strain evidence="1 2">BEG34</strain>
    </source>
</reference>